<dbReference type="InterPro" id="IPR036710">
    <property type="entry name" value="RNA_pol_Rpb5_N_sf"/>
</dbReference>
<dbReference type="Pfam" id="PF01191">
    <property type="entry name" value="RNA_pol_Rpb5_C"/>
    <property type="match status" value="1"/>
</dbReference>
<dbReference type="PANTHER" id="PTHR10535">
    <property type="entry name" value="DNA-DIRECTED RNA POLYMERASES I, II, AND III SUBUNIT RPABC1"/>
    <property type="match status" value="1"/>
</dbReference>
<dbReference type="Proteomes" id="UP001279734">
    <property type="component" value="Unassembled WGS sequence"/>
</dbReference>
<evidence type="ECO:0000256" key="1">
    <source>
        <dbReference type="ARBA" id="ARBA00004123"/>
    </source>
</evidence>
<evidence type="ECO:0000259" key="7">
    <source>
        <dbReference type="Pfam" id="PF03871"/>
    </source>
</evidence>
<dbReference type="GO" id="GO:0006366">
    <property type="term" value="P:transcription by RNA polymerase II"/>
    <property type="evidence" value="ECO:0007669"/>
    <property type="project" value="TreeGrafter"/>
</dbReference>
<dbReference type="EMBL" id="BSYO01000035">
    <property type="protein sequence ID" value="GMH28847.1"/>
    <property type="molecule type" value="Genomic_DNA"/>
</dbReference>
<comment type="similarity">
    <text evidence="4">Belongs to the archaeal Rpo5/eukaryotic RPB5 RNA polymerase subunit family.</text>
</comment>
<comment type="subcellular location">
    <subcellularLocation>
        <location evidence="1">Nucleus</location>
    </subcellularLocation>
</comment>
<comment type="caution">
    <text evidence="8">The sequence shown here is derived from an EMBL/GenBank/DDBJ whole genome shotgun (WGS) entry which is preliminary data.</text>
</comment>
<dbReference type="Pfam" id="PF03871">
    <property type="entry name" value="RNA_pol_Rpb5_N"/>
    <property type="match status" value="1"/>
</dbReference>
<protein>
    <submittedName>
        <fullName evidence="8">Uncharacterized protein</fullName>
    </submittedName>
</protein>
<dbReference type="FunFam" id="3.40.1340.10:FF:000001">
    <property type="entry name" value="DNA-directed RNA polymerases I, II, and III subunit RPABC1"/>
    <property type="match status" value="1"/>
</dbReference>
<dbReference type="HAMAP" id="MF_00025">
    <property type="entry name" value="RNApol_Rpo5_RPB5"/>
    <property type="match status" value="1"/>
</dbReference>
<evidence type="ECO:0000256" key="2">
    <source>
        <dbReference type="ARBA" id="ARBA00023163"/>
    </source>
</evidence>
<dbReference type="GO" id="GO:0003899">
    <property type="term" value="F:DNA-directed RNA polymerase activity"/>
    <property type="evidence" value="ECO:0007669"/>
    <property type="project" value="InterPro"/>
</dbReference>
<dbReference type="InterPro" id="IPR000783">
    <property type="entry name" value="RNA_pol_subH/Rpb5_C"/>
</dbReference>
<keyword evidence="3" id="KW-0539">Nucleus</keyword>
<dbReference type="GO" id="GO:0005736">
    <property type="term" value="C:RNA polymerase I complex"/>
    <property type="evidence" value="ECO:0007669"/>
    <property type="project" value="TreeGrafter"/>
</dbReference>
<dbReference type="Gene3D" id="3.40.1340.10">
    <property type="entry name" value="RNA polymerase, Rpb5, N-terminal domain"/>
    <property type="match status" value="1"/>
</dbReference>
<dbReference type="GO" id="GO:0005665">
    <property type="term" value="C:RNA polymerase II, core complex"/>
    <property type="evidence" value="ECO:0007669"/>
    <property type="project" value="TreeGrafter"/>
</dbReference>
<dbReference type="SUPFAM" id="SSF53036">
    <property type="entry name" value="Eukaryotic RPB5 N-terminal domain"/>
    <property type="match status" value="1"/>
</dbReference>
<evidence type="ECO:0000256" key="4">
    <source>
        <dbReference type="ARBA" id="ARBA00025765"/>
    </source>
</evidence>
<dbReference type="GO" id="GO:0006362">
    <property type="term" value="P:transcription elongation by RNA polymerase I"/>
    <property type="evidence" value="ECO:0007669"/>
    <property type="project" value="TreeGrafter"/>
</dbReference>
<accession>A0AAD3THG4</accession>
<evidence type="ECO:0000313" key="9">
    <source>
        <dbReference type="Proteomes" id="UP001279734"/>
    </source>
</evidence>
<dbReference type="PROSITE" id="PS01110">
    <property type="entry name" value="RNA_POL_H_23KD"/>
    <property type="match status" value="1"/>
</dbReference>
<dbReference type="NCBIfam" id="NF007129">
    <property type="entry name" value="PRK09570.1"/>
    <property type="match status" value="1"/>
</dbReference>
<organism evidence="8 9">
    <name type="scientific">Nepenthes gracilis</name>
    <name type="common">Slender pitcher plant</name>
    <dbReference type="NCBI Taxonomy" id="150966"/>
    <lineage>
        <taxon>Eukaryota</taxon>
        <taxon>Viridiplantae</taxon>
        <taxon>Streptophyta</taxon>
        <taxon>Embryophyta</taxon>
        <taxon>Tracheophyta</taxon>
        <taxon>Spermatophyta</taxon>
        <taxon>Magnoliopsida</taxon>
        <taxon>eudicotyledons</taxon>
        <taxon>Gunneridae</taxon>
        <taxon>Pentapetalae</taxon>
        <taxon>Caryophyllales</taxon>
        <taxon>Nepenthaceae</taxon>
        <taxon>Nepenthes</taxon>
    </lineage>
</organism>
<name>A0AAD3THG4_NEPGR</name>
<dbReference type="GO" id="GO:0042797">
    <property type="term" value="P:tRNA transcription by RNA polymerase III"/>
    <property type="evidence" value="ECO:0007669"/>
    <property type="project" value="TreeGrafter"/>
</dbReference>
<keyword evidence="2" id="KW-0804">Transcription</keyword>
<feature type="domain" description="RNA polymerase subunit H/Rpb5 C-terminal" evidence="6">
    <location>
        <begin position="197"/>
        <end position="269"/>
    </location>
</feature>
<dbReference type="SUPFAM" id="SSF55287">
    <property type="entry name" value="RPB5-like RNA polymerase subunit"/>
    <property type="match status" value="1"/>
</dbReference>
<dbReference type="PANTHER" id="PTHR10535:SF0">
    <property type="entry name" value="DNA-DIRECTED RNA POLYMERASES I, II, AND III SUBUNIT RPABC1"/>
    <property type="match status" value="1"/>
</dbReference>
<feature type="domain" description="RNA polymerase Rpb5 N-terminal" evidence="7">
    <location>
        <begin position="69"/>
        <end position="154"/>
    </location>
</feature>
<dbReference type="InterPro" id="IPR020608">
    <property type="entry name" value="RNA_pol_subH/Rpb5_CS"/>
</dbReference>
<dbReference type="Gene3D" id="3.90.940.20">
    <property type="entry name" value="RPB5-like RNA polymerase subunit"/>
    <property type="match status" value="1"/>
</dbReference>
<dbReference type="InterPro" id="IPR014381">
    <property type="entry name" value="Arch_Rpo5/euc_Rpb5"/>
</dbReference>
<dbReference type="AlphaFoldDB" id="A0AAD3THG4"/>
<dbReference type="InterPro" id="IPR005571">
    <property type="entry name" value="RNA_pol_Rpb5_N"/>
</dbReference>
<dbReference type="GO" id="GO:0005666">
    <property type="term" value="C:RNA polymerase III complex"/>
    <property type="evidence" value="ECO:0007669"/>
    <property type="project" value="TreeGrafter"/>
</dbReference>
<dbReference type="InterPro" id="IPR035913">
    <property type="entry name" value="RPB5-like_sf"/>
</dbReference>
<proteinExistence type="inferred from homology"/>
<dbReference type="FunFam" id="3.90.940.20:FF:000001">
    <property type="entry name" value="DNA-directed RNA polymerases I, II, and III subunit RPABC1"/>
    <property type="match status" value="1"/>
</dbReference>
<evidence type="ECO:0000259" key="6">
    <source>
        <dbReference type="Pfam" id="PF01191"/>
    </source>
</evidence>
<dbReference type="GO" id="GO:0003677">
    <property type="term" value="F:DNA binding"/>
    <property type="evidence" value="ECO:0007669"/>
    <property type="project" value="InterPro"/>
</dbReference>
<evidence type="ECO:0000256" key="5">
    <source>
        <dbReference type="SAM" id="MobiDB-lite"/>
    </source>
</evidence>
<keyword evidence="9" id="KW-1185">Reference proteome</keyword>
<reference evidence="8" key="1">
    <citation type="submission" date="2023-05" db="EMBL/GenBank/DDBJ databases">
        <title>Nepenthes gracilis genome sequencing.</title>
        <authorList>
            <person name="Fukushima K."/>
        </authorList>
    </citation>
    <scope>NUCLEOTIDE SEQUENCE</scope>
    <source>
        <strain evidence="8">SING2019-196</strain>
    </source>
</reference>
<evidence type="ECO:0000256" key="3">
    <source>
        <dbReference type="ARBA" id="ARBA00023242"/>
    </source>
</evidence>
<feature type="region of interest" description="Disordered" evidence="5">
    <location>
        <begin position="1"/>
        <end position="28"/>
    </location>
</feature>
<evidence type="ECO:0000313" key="8">
    <source>
        <dbReference type="EMBL" id="GMH28847.1"/>
    </source>
</evidence>
<gene>
    <name evidence="8" type="ORF">Nepgr_030690</name>
</gene>
<sequence length="270" mass="31292">MGSLGVQDRVRHNAGVRPGKPSARVGGRVISSKARSEQIVRLRFYIQSSVKLSYLSALARNWQDMSTPEEELTKLYRIRRTLMQMLNDRGYFVADFEINMTKQQFINKYGENVKREDLVINKAKRNDSSEQIFVFFPEEQKVGVKTMKTYTNRMKSENVSRAILVVQQSLTPFAKTALAEISSKFHLEVFQDAELLINIKEHVLVPEHQLLTNEEKKTLLERYTVKETQLPRIQVTDPVARYYGLKRGQVVKIIRPSETAGRYVTYRFVV</sequence>